<feature type="compositionally biased region" description="Polar residues" evidence="4">
    <location>
        <begin position="93"/>
        <end position="106"/>
    </location>
</feature>
<feature type="region of interest" description="Disordered" evidence="4">
    <location>
        <begin position="73"/>
        <end position="106"/>
    </location>
</feature>
<evidence type="ECO:0000313" key="7">
    <source>
        <dbReference type="EMBL" id="KAK4355864.1"/>
    </source>
</evidence>
<evidence type="ECO:0000313" key="8">
    <source>
        <dbReference type="Proteomes" id="UP001291623"/>
    </source>
</evidence>
<dbReference type="PROSITE" id="PS51294">
    <property type="entry name" value="HTH_MYB"/>
    <property type="match status" value="1"/>
</dbReference>
<comment type="caution">
    <text evidence="7">The sequence shown here is derived from an EMBL/GenBank/DDBJ whole genome shotgun (WGS) entry which is preliminary data.</text>
</comment>
<dbReference type="EMBL" id="JAVYJV010000013">
    <property type="protein sequence ID" value="KAK4355864.1"/>
    <property type="molecule type" value="Genomic_DNA"/>
</dbReference>
<dbReference type="SMART" id="SM00717">
    <property type="entry name" value="SANT"/>
    <property type="match status" value="1"/>
</dbReference>
<dbReference type="SUPFAM" id="SSF46689">
    <property type="entry name" value="Homeodomain-like"/>
    <property type="match status" value="1"/>
</dbReference>
<feature type="domain" description="HTH myb-type" evidence="6">
    <location>
        <begin position="9"/>
        <end position="70"/>
    </location>
</feature>
<protein>
    <submittedName>
        <fullName evidence="7">Uncharacterized protein</fullName>
    </submittedName>
</protein>
<dbReference type="CDD" id="cd00167">
    <property type="entry name" value="SANT"/>
    <property type="match status" value="1"/>
</dbReference>
<name>A0AAE1RRD7_9SOLA</name>
<feature type="region of interest" description="Disordered" evidence="4">
    <location>
        <begin position="1"/>
        <end position="20"/>
    </location>
</feature>
<dbReference type="GO" id="GO:0000976">
    <property type="term" value="F:transcription cis-regulatory region binding"/>
    <property type="evidence" value="ECO:0007669"/>
    <property type="project" value="UniProtKB-ARBA"/>
</dbReference>
<proteinExistence type="predicted"/>
<dbReference type="GO" id="GO:0010597">
    <property type="term" value="P:green leaf volatile biosynthetic process"/>
    <property type="evidence" value="ECO:0007669"/>
    <property type="project" value="UniProtKB-ARBA"/>
</dbReference>
<dbReference type="InterPro" id="IPR017930">
    <property type="entry name" value="Myb_dom"/>
</dbReference>
<dbReference type="InterPro" id="IPR015495">
    <property type="entry name" value="Myb_TF_plants"/>
</dbReference>
<dbReference type="Pfam" id="PF00249">
    <property type="entry name" value="Myb_DNA-binding"/>
    <property type="match status" value="1"/>
</dbReference>
<evidence type="ECO:0000256" key="4">
    <source>
        <dbReference type="SAM" id="MobiDB-lite"/>
    </source>
</evidence>
<keyword evidence="3" id="KW-0539">Nucleus</keyword>
<organism evidence="7 8">
    <name type="scientific">Anisodus tanguticus</name>
    <dbReference type="NCBI Taxonomy" id="243964"/>
    <lineage>
        <taxon>Eukaryota</taxon>
        <taxon>Viridiplantae</taxon>
        <taxon>Streptophyta</taxon>
        <taxon>Embryophyta</taxon>
        <taxon>Tracheophyta</taxon>
        <taxon>Spermatophyta</taxon>
        <taxon>Magnoliopsida</taxon>
        <taxon>eudicotyledons</taxon>
        <taxon>Gunneridae</taxon>
        <taxon>Pentapetalae</taxon>
        <taxon>asterids</taxon>
        <taxon>lamiids</taxon>
        <taxon>Solanales</taxon>
        <taxon>Solanaceae</taxon>
        <taxon>Solanoideae</taxon>
        <taxon>Hyoscyameae</taxon>
        <taxon>Anisodus</taxon>
    </lineage>
</organism>
<gene>
    <name evidence="7" type="ORF">RND71_024835</name>
</gene>
<evidence type="ECO:0000256" key="2">
    <source>
        <dbReference type="ARBA" id="ARBA00023125"/>
    </source>
</evidence>
<keyword evidence="8" id="KW-1185">Reference proteome</keyword>
<dbReference type="Gene3D" id="1.10.10.60">
    <property type="entry name" value="Homeodomain-like"/>
    <property type="match status" value="1"/>
</dbReference>
<dbReference type="InterPro" id="IPR001005">
    <property type="entry name" value="SANT/Myb"/>
</dbReference>
<feature type="domain" description="Myb-like" evidence="5">
    <location>
        <begin position="9"/>
        <end position="66"/>
    </location>
</feature>
<feature type="compositionally biased region" description="Basic and acidic residues" evidence="4">
    <location>
        <begin position="79"/>
        <end position="92"/>
    </location>
</feature>
<reference evidence="7" key="1">
    <citation type="submission" date="2023-12" db="EMBL/GenBank/DDBJ databases">
        <title>Genome assembly of Anisodus tanguticus.</title>
        <authorList>
            <person name="Wang Y.-J."/>
        </authorList>
    </citation>
    <scope>NUCLEOTIDE SEQUENCE</scope>
    <source>
        <strain evidence="7">KB-2021</strain>
        <tissue evidence="7">Leaf</tissue>
    </source>
</reference>
<evidence type="ECO:0000256" key="1">
    <source>
        <dbReference type="ARBA" id="ARBA00004123"/>
    </source>
</evidence>
<dbReference type="PROSITE" id="PS50090">
    <property type="entry name" value="MYB_LIKE"/>
    <property type="match status" value="1"/>
</dbReference>
<dbReference type="Proteomes" id="UP001291623">
    <property type="component" value="Unassembled WGS sequence"/>
</dbReference>
<dbReference type="PANTHER" id="PTHR10641:SF1355">
    <property type="entry name" value="MYB-RELATED PROTEIN MYB4-LIKE"/>
    <property type="match status" value="1"/>
</dbReference>
<evidence type="ECO:0000256" key="3">
    <source>
        <dbReference type="ARBA" id="ARBA00023242"/>
    </source>
</evidence>
<dbReference type="AlphaFoldDB" id="A0AAE1RRD7"/>
<dbReference type="PANTHER" id="PTHR10641">
    <property type="entry name" value="MYB FAMILY TRANSCRIPTION FACTOR"/>
    <property type="match status" value="1"/>
</dbReference>
<comment type="subcellular location">
    <subcellularLocation>
        <location evidence="1">Nucleus</location>
    </subcellularLocation>
</comment>
<sequence>MARTPSCDENGRKKGTWTPEEDTKLAAYITKYGCWNWRQLPKWSAIAAHFPGRSDNELKNHWHTALKKRANYASISSDESSKKCDTPRRKSTVENQNASPNMSTSHENIVLESSQWSPKESSSEEFSSYTTDYQQDYKVFQEAALEEITSGSFWTEPFVVDSFISRIDFLEPSIDDCGLLCPPSPFIGHDELLSSFDLDDYIW</sequence>
<evidence type="ECO:0000259" key="5">
    <source>
        <dbReference type="PROSITE" id="PS50090"/>
    </source>
</evidence>
<dbReference type="GO" id="GO:0005634">
    <property type="term" value="C:nucleus"/>
    <property type="evidence" value="ECO:0007669"/>
    <property type="project" value="UniProtKB-SubCell"/>
</dbReference>
<evidence type="ECO:0000259" key="6">
    <source>
        <dbReference type="PROSITE" id="PS51294"/>
    </source>
</evidence>
<dbReference type="InterPro" id="IPR009057">
    <property type="entry name" value="Homeodomain-like_sf"/>
</dbReference>
<accession>A0AAE1RRD7</accession>
<keyword evidence="2" id="KW-0238">DNA-binding</keyword>